<feature type="compositionally biased region" description="Basic residues" evidence="1">
    <location>
        <begin position="219"/>
        <end position="229"/>
    </location>
</feature>
<feature type="compositionally biased region" description="Basic and acidic residues" evidence="1">
    <location>
        <begin position="235"/>
        <end position="254"/>
    </location>
</feature>
<keyword evidence="3" id="KW-1185">Reference proteome</keyword>
<feature type="region of interest" description="Disordered" evidence="1">
    <location>
        <begin position="50"/>
        <end position="173"/>
    </location>
</feature>
<feature type="non-terminal residue" evidence="2">
    <location>
        <position position="1"/>
    </location>
</feature>
<protein>
    <submittedName>
        <fullName evidence="2">Uncharacterized protein</fullName>
    </submittedName>
</protein>
<dbReference type="RefSeq" id="XP_018273678.1">
    <property type="nucleotide sequence ID" value="XM_018415850.1"/>
</dbReference>
<evidence type="ECO:0000313" key="3">
    <source>
        <dbReference type="Proteomes" id="UP000053890"/>
    </source>
</evidence>
<feature type="region of interest" description="Disordered" evidence="1">
    <location>
        <begin position="186"/>
        <end position="267"/>
    </location>
</feature>
<dbReference type="Proteomes" id="UP000053890">
    <property type="component" value="Unassembled WGS sequence"/>
</dbReference>
<gene>
    <name evidence="2" type="ORF">RHOBADRAFT_51457</name>
</gene>
<feature type="compositionally biased region" description="Basic and acidic residues" evidence="1">
    <location>
        <begin position="151"/>
        <end position="162"/>
    </location>
</feature>
<dbReference type="GeneID" id="28976298"/>
<sequence>LSSFPPPRLRHHPLSKRARHVLACSSHLHVPLDPSPRRRRGRPLELVPRVRVREEAQGGKGPPWCQARPDGRVRGRRHRHGGGRPVVDLVRHPPPVHRVPPAQARDAQDDPGQGGPVRHGRVPPPRGPHPGHRHHGDALGRHHGTGHPGLHHPDARRVDRRGPAVPQADPDHFVLDRRLDRLAVDHHHGHPRLDRGAQDAQVRRRPVGHARDGAPPPPPRRRAPRRGHVGARALARRERLGRAQQHDDGREGPHAARRPRPPVVARL</sequence>
<reference evidence="2 3" key="1">
    <citation type="journal article" date="2015" name="Front. Microbiol.">
        <title>Genome sequence of the plant growth promoting endophytic yeast Rhodotorula graminis WP1.</title>
        <authorList>
            <person name="Firrincieli A."/>
            <person name="Otillar R."/>
            <person name="Salamov A."/>
            <person name="Schmutz J."/>
            <person name="Khan Z."/>
            <person name="Redman R.S."/>
            <person name="Fleck N.D."/>
            <person name="Lindquist E."/>
            <person name="Grigoriev I.V."/>
            <person name="Doty S.L."/>
        </authorList>
    </citation>
    <scope>NUCLEOTIDE SEQUENCE [LARGE SCALE GENOMIC DNA]</scope>
    <source>
        <strain evidence="2 3">WP1</strain>
    </source>
</reference>
<proteinExistence type="predicted"/>
<dbReference type="EMBL" id="KQ474074">
    <property type="protein sequence ID" value="KPV77629.1"/>
    <property type="molecule type" value="Genomic_DNA"/>
</dbReference>
<accession>A0A194SAL3</accession>
<feature type="compositionally biased region" description="Basic and acidic residues" evidence="1">
    <location>
        <begin position="186"/>
        <end position="197"/>
    </location>
</feature>
<evidence type="ECO:0000256" key="1">
    <source>
        <dbReference type="SAM" id="MobiDB-lite"/>
    </source>
</evidence>
<organism evidence="2 3">
    <name type="scientific">Rhodotorula graminis (strain WP1)</name>
    <dbReference type="NCBI Taxonomy" id="578459"/>
    <lineage>
        <taxon>Eukaryota</taxon>
        <taxon>Fungi</taxon>
        <taxon>Dikarya</taxon>
        <taxon>Basidiomycota</taxon>
        <taxon>Pucciniomycotina</taxon>
        <taxon>Microbotryomycetes</taxon>
        <taxon>Sporidiobolales</taxon>
        <taxon>Sporidiobolaceae</taxon>
        <taxon>Rhodotorula</taxon>
    </lineage>
</organism>
<feature type="compositionally biased region" description="Basic residues" evidence="1">
    <location>
        <begin position="129"/>
        <end position="145"/>
    </location>
</feature>
<feature type="non-terminal residue" evidence="2">
    <location>
        <position position="267"/>
    </location>
</feature>
<evidence type="ECO:0000313" key="2">
    <source>
        <dbReference type="EMBL" id="KPV77629.1"/>
    </source>
</evidence>
<name>A0A194SAL3_RHOGW</name>
<dbReference type="AlphaFoldDB" id="A0A194SAL3"/>